<dbReference type="EMBL" id="JBHGPK010000040">
    <property type="protein sequence ID" value="MFC2254700.1"/>
    <property type="molecule type" value="Genomic_DNA"/>
</dbReference>
<reference evidence="5 7" key="1">
    <citation type="submission" date="2024-07" db="EMBL/GenBank/DDBJ databases">
        <title>Description of Labrys sedimenti sp. nov., isolated from a diclofenac-degrading enrichment culture.</title>
        <authorList>
            <person name="Tancsics A."/>
            <person name="Csepanyi A."/>
        </authorList>
    </citation>
    <scope>NUCLEOTIDE SEQUENCE [LARGE SCALE GENOMIC DNA]</scope>
    <source>
        <strain evidence="5 7">LMG 23578</strain>
    </source>
</reference>
<feature type="region of interest" description="Disordered" evidence="3">
    <location>
        <begin position="1"/>
        <end position="20"/>
    </location>
</feature>
<dbReference type="Proteomes" id="UP001595190">
    <property type="component" value="Unassembled WGS sequence"/>
</dbReference>
<evidence type="ECO:0000256" key="2">
    <source>
        <dbReference type="RuleBase" id="RU003616"/>
    </source>
</evidence>
<dbReference type="Pfam" id="PF00011">
    <property type="entry name" value="HSP20"/>
    <property type="match status" value="1"/>
</dbReference>
<dbReference type="InterPro" id="IPR008978">
    <property type="entry name" value="HSP20-like_chaperone"/>
</dbReference>
<dbReference type="Proteomes" id="UP001555786">
    <property type="component" value="Unassembled WGS sequence"/>
</dbReference>
<evidence type="ECO:0000313" key="7">
    <source>
        <dbReference type="Proteomes" id="UP001555786"/>
    </source>
</evidence>
<dbReference type="CDD" id="cd06464">
    <property type="entry name" value="ACD_sHsps-like"/>
    <property type="match status" value="1"/>
</dbReference>
<dbReference type="SUPFAM" id="SSF49764">
    <property type="entry name" value="HSP20-like chaperones"/>
    <property type="match status" value="1"/>
</dbReference>
<comment type="similarity">
    <text evidence="1 2">Belongs to the small heat shock protein (HSP20) family.</text>
</comment>
<evidence type="ECO:0000259" key="4">
    <source>
        <dbReference type="PROSITE" id="PS01031"/>
    </source>
</evidence>
<gene>
    <name evidence="5" type="ORF">ABXS05_33915</name>
    <name evidence="6" type="ORF">ACETRX_34160</name>
</gene>
<sequence>MSDKVPNPLGSPGVNSAPSSLFTSLQTEVNRLFNDFGSGFPNFRQSLWTGLPTNADLSPRMDVAETDQAIELTAELPGLQEKDIEVTLTDNVLTIRGDKKSERDETNKNYHLVERRYGSFARRMELPPGIDPSKIDAKFSNGVLVVTVPKSSPSVARKIDVKNAA</sequence>
<reference evidence="6 8" key="2">
    <citation type="submission" date="2024-09" db="EMBL/GenBank/DDBJ databases">
        <title>Description of Labrys sedimenti sp. nov., isolated from a diclofenac-degrading enrichment culture, and genome-based reclassification of Labrys portucalensis as a later heterotypic synonym of Labrys neptuniae.</title>
        <authorList>
            <person name="Tancsics A."/>
            <person name="Csepanyi A."/>
        </authorList>
    </citation>
    <scope>NUCLEOTIDE SEQUENCE [LARGE SCALE GENOMIC DNA]</scope>
    <source>
        <strain evidence="6 8">LMG 23412</strain>
    </source>
</reference>
<name>A0ABV6ZR85_9HYPH</name>
<feature type="domain" description="SHSP" evidence="4">
    <location>
        <begin position="52"/>
        <end position="164"/>
    </location>
</feature>
<dbReference type="PROSITE" id="PS01031">
    <property type="entry name" value="SHSP"/>
    <property type="match status" value="1"/>
</dbReference>
<proteinExistence type="inferred from homology"/>
<evidence type="ECO:0000313" key="5">
    <source>
        <dbReference type="EMBL" id="MEW9310584.1"/>
    </source>
</evidence>
<dbReference type="EMBL" id="JBFNQD010000030">
    <property type="protein sequence ID" value="MEW9310584.1"/>
    <property type="molecule type" value="Genomic_DNA"/>
</dbReference>
<dbReference type="InterPro" id="IPR002068">
    <property type="entry name" value="A-crystallin/Hsp20_dom"/>
</dbReference>
<protein>
    <submittedName>
        <fullName evidence="6">Hsp20/alpha crystallin family protein</fullName>
    </submittedName>
</protein>
<keyword evidence="7" id="KW-1185">Reference proteome</keyword>
<dbReference type="InterPro" id="IPR031107">
    <property type="entry name" value="Small_HSP"/>
</dbReference>
<evidence type="ECO:0000313" key="8">
    <source>
        <dbReference type="Proteomes" id="UP001595190"/>
    </source>
</evidence>
<dbReference type="PANTHER" id="PTHR11527">
    <property type="entry name" value="HEAT-SHOCK PROTEIN 20 FAMILY MEMBER"/>
    <property type="match status" value="1"/>
</dbReference>
<comment type="caution">
    <text evidence="6">The sequence shown here is derived from an EMBL/GenBank/DDBJ whole genome shotgun (WGS) entry which is preliminary data.</text>
</comment>
<evidence type="ECO:0000256" key="3">
    <source>
        <dbReference type="SAM" id="MobiDB-lite"/>
    </source>
</evidence>
<evidence type="ECO:0000313" key="6">
    <source>
        <dbReference type="EMBL" id="MFC2254700.1"/>
    </source>
</evidence>
<organism evidence="6 8">
    <name type="scientific">Labrys neptuniae</name>
    <dbReference type="NCBI Taxonomy" id="376174"/>
    <lineage>
        <taxon>Bacteria</taxon>
        <taxon>Pseudomonadati</taxon>
        <taxon>Pseudomonadota</taxon>
        <taxon>Alphaproteobacteria</taxon>
        <taxon>Hyphomicrobiales</taxon>
        <taxon>Xanthobacteraceae</taxon>
        <taxon>Labrys</taxon>
    </lineage>
</organism>
<dbReference type="RefSeq" id="WP_367626958.1">
    <property type="nucleotide sequence ID" value="NZ_JBFNQD010000030.1"/>
</dbReference>
<evidence type="ECO:0000256" key="1">
    <source>
        <dbReference type="PROSITE-ProRule" id="PRU00285"/>
    </source>
</evidence>
<dbReference type="Gene3D" id="2.60.40.790">
    <property type="match status" value="1"/>
</dbReference>
<accession>A0ABV6ZR85</accession>